<evidence type="ECO:0000313" key="3">
    <source>
        <dbReference type="Proteomes" id="UP001153269"/>
    </source>
</evidence>
<evidence type="ECO:0000256" key="1">
    <source>
        <dbReference type="SAM" id="MobiDB-lite"/>
    </source>
</evidence>
<dbReference type="EMBL" id="CADEAL010000230">
    <property type="protein sequence ID" value="CAB1416879.1"/>
    <property type="molecule type" value="Genomic_DNA"/>
</dbReference>
<feature type="region of interest" description="Disordered" evidence="1">
    <location>
        <begin position="1"/>
        <end position="40"/>
    </location>
</feature>
<keyword evidence="3" id="KW-1185">Reference proteome</keyword>
<protein>
    <submittedName>
        <fullName evidence="2">Uncharacterized protein</fullName>
    </submittedName>
</protein>
<gene>
    <name evidence="2" type="ORF">PLEPLA_LOCUS4672</name>
</gene>
<proteinExistence type="predicted"/>
<comment type="caution">
    <text evidence="2">The sequence shown here is derived from an EMBL/GenBank/DDBJ whole genome shotgun (WGS) entry which is preliminary data.</text>
</comment>
<accession>A0A9N7TRN7</accession>
<evidence type="ECO:0000313" key="2">
    <source>
        <dbReference type="EMBL" id="CAB1416879.1"/>
    </source>
</evidence>
<organism evidence="2 3">
    <name type="scientific">Pleuronectes platessa</name>
    <name type="common">European plaice</name>
    <dbReference type="NCBI Taxonomy" id="8262"/>
    <lineage>
        <taxon>Eukaryota</taxon>
        <taxon>Metazoa</taxon>
        <taxon>Chordata</taxon>
        <taxon>Craniata</taxon>
        <taxon>Vertebrata</taxon>
        <taxon>Euteleostomi</taxon>
        <taxon>Actinopterygii</taxon>
        <taxon>Neopterygii</taxon>
        <taxon>Teleostei</taxon>
        <taxon>Neoteleostei</taxon>
        <taxon>Acanthomorphata</taxon>
        <taxon>Carangaria</taxon>
        <taxon>Pleuronectiformes</taxon>
        <taxon>Pleuronectoidei</taxon>
        <taxon>Pleuronectidae</taxon>
        <taxon>Pleuronectes</taxon>
    </lineage>
</organism>
<name>A0A9N7TRN7_PLEPL</name>
<dbReference type="AlphaFoldDB" id="A0A9N7TRN7"/>
<feature type="compositionally biased region" description="Basic residues" evidence="1">
    <location>
        <begin position="23"/>
        <end position="32"/>
    </location>
</feature>
<dbReference type="Proteomes" id="UP001153269">
    <property type="component" value="Unassembled WGS sequence"/>
</dbReference>
<feature type="compositionally biased region" description="Basic and acidic residues" evidence="1">
    <location>
        <begin position="1"/>
        <end position="22"/>
    </location>
</feature>
<reference evidence="2" key="1">
    <citation type="submission" date="2020-03" db="EMBL/GenBank/DDBJ databases">
        <authorList>
            <person name="Weist P."/>
        </authorList>
    </citation>
    <scope>NUCLEOTIDE SEQUENCE</scope>
</reference>
<sequence length="112" mass="12792">MKMVEEEMKVNGSEQKEQDHRKQVSHLLHRSSRQSNRLVTPPSRSKLLLLVFHVLELSTTSQPGSDVSSGKGLDPVLWSSSFRYGEGSRRLTQGRQEELWRKSRATDCSVQL</sequence>